<dbReference type="InterPro" id="IPR011059">
    <property type="entry name" value="Metal-dep_hydrolase_composite"/>
</dbReference>
<reference evidence="2 3" key="1">
    <citation type="journal article" date="2023" name="Environ Microbiome">
        <title>A coral-associated actinobacterium mitigates coral bleaching under heat stress.</title>
        <authorList>
            <person name="Li J."/>
            <person name="Zou Y."/>
            <person name="Li Q."/>
            <person name="Zhang J."/>
            <person name="Bourne D.G."/>
            <person name="Lyu Y."/>
            <person name="Liu C."/>
            <person name="Zhang S."/>
        </authorList>
    </citation>
    <scope>NUCLEOTIDE SEQUENCE [LARGE SCALE GENOMIC DNA]</scope>
    <source>
        <strain evidence="2 3">SCSIO 13291</strain>
    </source>
</reference>
<proteinExistence type="predicted"/>
<dbReference type="Gene3D" id="2.30.40.10">
    <property type="entry name" value="Urease, subunit C, domain 1"/>
    <property type="match status" value="1"/>
</dbReference>
<name>A0ABZ3C8I9_9ACTN</name>
<feature type="domain" description="Amidohydrolase 3" evidence="1">
    <location>
        <begin position="51"/>
        <end position="496"/>
    </location>
</feature>
<dbReference type="InterPro" id="IPR032466">
    <property type="entry name" value="Metal_Hydrolase"/>
</dbReference>
<evidence type="ECO:0000313" key="2">
    <source>
        <dbReference type="EMBL" id="WZW99033.1"/>
    </source>
</evidence>
<accession>A0ABZ3C8I9</accession>
<gene>
    <name evidence="2" type="ORF">PCC79_02140</name>
</gene>
<dbReference type="SUPFAM" id="SSF51556">
    <property type="entry name" value="Metallo-dependent hydrolases"/>
    <property type="match status" value="1"/>
</dbReference>
<evidence type="ECO:0000313" key="3">
    <source>
        <dbReference type="Proteomes" id="UP001434337"/>
    </source>
</evidence>
<organism evidence="2 3">
    <name type="scientific">Propioniciclava soli</name>
    <dbReference type="NCBI Taxonomy" id="2775081"/>
    <lineage>
        <taxon>Bacteria</taxon>
        <taxon>Bacillati</taxon>
        <taxon>Actinomycetota</taxon>
        <taxon>Actinomycetes</taxon>
        <taxon>Propionibacteriales</taxon>
        <taxon>Propionibacteriaceae</taxon>
        <taxon>Propioniciclava</taxon>
    </lineage>
</organism>
<dbReference type="RefSeq" id="WP_232549108.1">
    <property type="nucleotide sequence ID" value="NZ_CP115965.1"/>
</dbReference>
<protein>
    <submittedName>
        <fullName evidence="2">Amidohydrolase family protein</fullName>
    </submittedName>
</protein>
<dbReference type="Proteomes" id="UP001434337">
    <property type="component" value="Chromosome"/>
</dbReference>
<evidence type="ECO:0000259" key="1">
    <source>
        <dbReference type="Pfam" id="PF07969"/>
    </source>
</evidence>
<dbReference type="InterPro" id="IPR013108">
    <property type="entry name" value="Amidohydro_3"/>
</dbReference>
<sequence length="504" mass="52474">MTGDLLVRDVRPVPLDPDDPPGGVVDVRIRGGVVAEVGPGLAAAGEPTWAAAGRWVVPGLWDAHVHAEQWVRSTTWLPMAGTASAADACARVAQAVTRRVDQQSHLAHADPVPALIGFGHRLAIWPSRPQVADLDAASGRTPVVLIAGDVHSGWLNSAALSALGLGHRRGVLAEQEWFDVFPRIGELPGADPTASDWRNAARRLAARGVTGIVDFELGAAWRAWPARTAVGWDAVRVRAAVYPDALDDVIAAGWRTGDRLDDSGLVTMGPLKVISDGSMGTRTAWCCDPYAPSPLDAVPGEGWAGAANVGEDELARLLGRAHAAGLGAAVHAIGDRANRAALDAFAATGAQGSVEHAQLLCTDDIDRFAALGVTASVQPLHLPDDRDAAEAVWPGRTGRMYPFRSLLDAGARLAFGSDAPVARPDPWAAMAAAVRRSDDARGPWHPEQCVSWREALAASVDGVRLTPGAPGDLAVLDSAPGPTVGVVATVCAGRLTHTTEGPTA</sequence>
<dbReference type="Gene3D" id="3.10.310.70">
    <property type="match status" value="1"/>
</dbReference>
<dbReference type="EMBL" id="CP115965">
    <property type="protein sequence ID" value="WZW99033.1"/>
    <property type="molecule type" value="Genomic_DNA"/>
</dbReference>
<keyword evidence="3" id="KW-1185">Reference proteome</keyword>
<dbReference type="PANTHER" id="PTHR22642:SF2">
    <property type="entry name" value="PROTEIN LONG AFTER FAR-RED 3"/>
    <property type="match status" value="1"/>
</dbReference>
<dbReference type="PANTHER" id="PTHR22642">
    <property type="entry name" value="IMIDAZOLONEPROPIONASE"/>
    <property type="match status" value="1"/>
</dbReference>
<dbReference type="SUPFAM" id="SSF51338">
    <property type="entry name" value="Composite domain of metallo-dependent hydrolases"/>
    <property type="match status" value="1"/>
</dbReference>
<dbReference type="Gene3D" id="3.20.20.140">
    <property type="entry name" value="Metal-dependent hydrolases"/>
    <property type="match status" value="1"/>
</dbReference>
<dbReference type="Pfam" id="PF07969">
    <property type="entry name" value="Amidohydro_3"/>
    <property type="match status" value="1"/>
</dbReference>